<name>A0A1I7WCI3_HETBA</name>
<evidence type="ECO:0000313" key="3">
    <source>
        <dbReference type="WBParaSite" id="Hba_02395"/>
    </source>
</evidence>
<organism evidence="2 3">
    <name type="scientific">Heterorhabditis bacteriophora</name>
    <name type="common">Entomopathogenic nematode worm</name>
    <dbReference type="NCBI Taxonomy" id="37862"/>
    <lineage>
        <taxon>Eukaryota</taxon>
        <taxon>Metazoa</taxon>
        <taxon>Ecdysozoa</taxon>
        <taxon>Nematoda</taxon>
        <taxon>Chromadorea</taxon>
        <taxon>Rhabditida</taxon>
        <taxon>Rhabditina</taxon>
        <taxon>Rhabditomorpha</taxon>
        <taxon>Strongyloidea</taxon>
        <taxon>Heterorhabditidae</taxon>
        <taxon>Heterorhabditis</taxon>
    </lineage>
</organism>
<dbReference type="WBParaSite" id="Hba_02395">
    <property type="protein sequence ID" value="Hba_02395"/>
    <property type="gene ID" value="Hba_02395"/>
</dbReference>
<keyword evidence="1" id="KW-1133">Transmembrane helix</keyword>
<proteinExistence type="predicted"/>
<dbReference type="AlphaFoldDB" id="A0A1I7WCI3"/>
<keyword evidence="2" id="KW-1185">Reference proteome</keyword>
<protein>
    <submittedName>
        <fullName evidence="3">Uncharacterized protein</fullName>
    </submittedName>
</protein>
<feature type="transmembrane region" description="Helical" evidence="1">
    <location>
        <begin position="6"/>
        <end position="29"/>
    </location>
</feature>
<keyword evidence="1" id="KW-0812">Transmembrane</keyword>
<dbReference type="Proteomes" id="UP000095283">
    <property type="component" value="Unplaced"/>
</dbReference>
<sequence>MQSIDHSTLLIVFTTSLITNGQLVDLIVYKKCKKEREVLYKWWFSDSVCVCERETENEYFKDEFINIERYNK</sequence>
<reference evidence="3" key="1">
    <citation type="submission" date="2016-11" db="UniProtKB">
        <authorList>
            <consortium name="WormBaseParasite"/>
        </authorList>
    </citation>
    <scope>IDENTIFICATION</scope>
</reference>
<evidence type="ECO:0000256" key="1">
    <source>
        <dbReference type="SAM" id="Phobius"/>
    </source>
</evidence>
<evidence type="ECO:0000313" key="2">
    <source>
        <dbReference type="Proteomes" id="UP000095283"/>
    </source>
</evidence>
<accession>A0A1I7WCI3</accession>
<keyword evidence="1" id="KW-0472">Membrane</keyword>